<dbReference type="Gene3D" id="3.40.50.1820">
    <property type="entry name" value="alpha/beta hydrolase"/>
    <property type="match status" value="1"/>
</dbReference>
<feature type="domain" description="AB hydrolase-1" evidence="1">
    <location>
        <begin position="13"/>
        <end position="238"/>
    </location>
</feature>
<name>A0A6N7R1Z4_9BACI</name>
<dbReference type="GO" id="GO:0016787">
    <property type="term" value="F:hydrolase activity"/>
    <property type="evidence" value="ECO:0007669"/>
    <property type="project" value="UniProtKB-KW"/>
</dbReference>
<dbReference type="RefSeq" id="WP_153836104.1">
    <property type="nucleotide sequence ID" value="NZ_JBHUMW010000087.1"/>
</dbReference>
<accession>A0A6N7R1Z4</accession>
<dbReference type="AlphaFoldDB" id="A0A6N7R1Z4"/>
<keyword evidence="2" id="KW-0378">Hydrolase</keyword>
<evidence type="ECO:0000313" key="3">
    <source>
        <dbReference type="Proteomes" id="UP000435187"/>
    </source>
</evidence>
<dbReference type="PRINTS" id="PR00111">
    <property type="entry name" value="ABHYDROLASE"/>
</dbReference>
<dbReference type="InterPro" id="IPR050228">
    <property type="entry name" value="Carboxylesterase_BioH"/>
</dbReference>
<dbReference type="Proteomes" id="UP000435187">
    <property type="component" value="Unassembled WGS sequence"/>
</dbReference>
<dbReference type="Pfam" id="PF00561">
    <property type="entry name" value="Abhydrolase_1"/>
    <property type="match status" value="1"/>
</dbReference>
<protein>
    <submittedName>
        <fullName evidence="2">Alpha/beta fold hydrolase</fullName>
    </submittedName>
</protein>
<dbReference type="PANTHER" id="PTHR43194">
    <property type="entry name" value="HYDROLASE ALPHA/BETA FOLD FAMILY"/>
    <property type="match status" value="1"/>
</dbReference>
<keyword evidence="3" id="KW-1185">Reference proteome</keyword>
<dbReference type="EMBL" id="WJEE01000034">
    <property type="protein sequence ID" value="MRI67535.1"/>
    <property type="molecule type" value="Genomic_DNA"/>
</dbReference>
<dbReference type="InterPro" id="IPR000073">
    <property type="entry name" value="AB_hydrolase_1"/>
</dbReference>
<organism evidence="2 3">
    <name type="scientific">Gracilibacillus thailandensis</name>
    <dbReference type="NCBI Taxonomy" id="563735"/>
    <lineage>
        <taxon>Bacteria</taxon>
        <taxon>Bacillati</taxon>
        <taxon>Bacillota</taxon>
        <taxon>Bacilli</taxon>
        <taxon>Bacillales</taxon>
        <taxon>Bacillaceae</taxon>
        <taxon>Gracilibacillus</taxon>
    </lineage>
</organism>
<dbReference type="PANTHER" id="PTHR43194:SF2">
    <property type="entry name" value="PEROXISOMAL MEMBRANE PROTEIN LPX1"/>
    <property type="match status" value="1"/>
</dbReference>
<proteinExistence type="predicted"/>
<sequence length="251" mass="28877">MDLYYQVTGEGHPIVLLHSGGTDRKDWTFLTPRLAQHYKVVTFDVRGIGKSPSPNPNDKVNYVEDLLLLMDHLELDSAMLVGHSIGGQIATEFALNYPEKVNNLILIAPSLSGFHYSEAFNEYINSINRVAPDIDQMLDISLSGSLYQVVMSSPHRDLMIQMHRDYFNRILTWPNFEMFWPQPPAVERLDELSMNTLFIIGEKDFQDNHRVAEQFKKVPNVRLSEITNADHMVTLTHPDKLFMKIDNFIKE</sequence>
<comment type="caution">
    <text evidence="2">The sequence shown here is derived from an EMBL/GenBank/DDBJ whole genome shotgun (WGS) entry which is preliminary data.</text>
</comment>
<reference evidence="2 3" key="1">
    <citation type="submission" date="2019-10" db="EMBL/GenBank/DDBJ databases">
        <title>Gracilibacillus salitolerans sp. nov., a moderate halophile isolated from a saline soil in northwest China.</title>
        <authorList>
            <person name="Gan L."/>
        </authorList>
    </citation>
    <scope>NUCLEOTIDE SEQUENCE [LARGE SCALE GENOMIC DNA]</scope>
    <source>
        <strain evidence="2 3">TP2-8</strain>
    </source>
</reference>
<evidence type="ECO:0000313" key="2">
    <source>
        <dbReference type="EMBL" id="MRI67535.1"/>
    </source>
</evidence>
<dbReference type="SUPFAM" id="SSF53474">
    <property type="entry name" value="alpha/beta-Hydrolases"/>
    <property type="match status" value="1"/>
</dbReference>
<dbReference type="InterPro" id="IPR029058">
    <property type="entry name" value="AB_hydrolase_fold"/>
</dbReference>
<gene>
    <name evidence="2" type="ORF">GH885_14525</name>
</gene>
<evidence type="ECO:0000259" key="1">
    <source>
        <dbReference type="Pfam" id="PF00561"/>
    </source>
</evidence>